<protein>
    <submittedName>
        <fullName evidence="1">Uncharacterized protein</fullName>
    </submittedName>
</protein>
<gene>
    <name evidence="1" type="ORF">LTR37_007563</name>
</gene>
<accession>A0ACC3NDD9</accession>
<dbReference type="Proteomes" id="UP001281147">
    <property type="component" value="Unassembled WGS sequence"/>
</dbReference>
<organism evidence="1 2">
    <name type="scientific">Vermiconidia calcicola</name>
    <dbReference type="NCBI Taxonomy" id="1690605"/>
    <lineage>
        <taxon>Eukaryota</taxon>
        <taxon>Fungi</taxon>
        <taxon>Dikarya</taxon>
        <taxon>Ascomycota</taxon>
        <taxon>Pezizomycotina</taxon>
        <taxon>Dothideomycetes</taxon>
        <taxon>Dothideomycetidae</taxon>
        <taxon>Mycosphaerellales</taxon>
        <taxon>Extremaceae</taxon>
        <taxon>Vermiconidia</taxon>
    </lineage>
</organism>
<evidence type="ECO:0000313" key="1">
    <source>
        <dbReference type="EMBL" id="KAK3714828.1"/>
    </source>
</evidence>
<dbReference type="EMBL" id="JAUTXU010000053">
    <property type="protein sequence ID" value="KAK3714828.1"/>
    <property type="molecule type" value="Genomic_DNA"/>
</dbReference>
<proteinExistence type="predicted"/>
<sequence length="1015" mass="114129">MPLPFSEICILLSRLEEIELLDPPIFNPAEKYDRIKEVTLSWFKSHRRAINELSLEDAVAFISTFLPERRTDRVYGVQAPRLCKTLSRCLSLSAARAKDLQAYKQSGHGDLARCVERVLTSGGPPGSPRVELADVDEMLEVLASQSRFSDPSIQRIPPGSSEARDDLLGHVFKRASPSEGKWLVRLILKDFSPVKVNESLLLKSFHFLLPDLLQFQNDFTAVISLLKGPLREYPDSPDPRSVQLHRKSAAQYLKPSVGVKVGRPNFMKVRAIDHCMNMLGREQCVLERKYDGEYCEIHIDLTKSVKVAECITIFSKSGKDSTSDRRGIHQTLVNCLRLGRPDCKIKQRAILLGELVVYSDLERQIMPFEEIRKHVSRSGSFIGTNRDSQPKLGEHLAIVFFDILLLDIEVIMSKPIEERRMWLREIYTKIGGRAMTAEWKVVDFSDVERAKKLLVIQFAASIAERCEGLVLKPCGVPYFALGSGLDGRAQSYIKLKKDYIADLGDEADFAVIGGSYSAQQALKSGVPNLRWTDFHLGCLLNKCDVLRFDARPRYRVVGTIRQEACIPRPVLEAANAVGQFCAKPYRRGTPPANFDLDIDNATNMDFIFAKPFVFEVLGSGFEKPSNCSFYMLRHARVKKLHQDRTWKDCVSFQELQQQAAASRAAPYDSESQETRRWVEKIEKRCKKKFERERTATPRSRSAVTPSTVGTTAMRSCRQSQNTQTAAKPMRSAVRASPSRSLLEGTTLVGGTSPKRKRSQKMQHATPCPAAKKLCIGPAPASETTKRWEAAGSSATTAAVKGPLSDITNKAPRPQAGYQESKTIKAKDASDGILKRLSNLFRTSKPSPLIQEHSPFDGVDIEDQTNQCSTSKCLFANAVLYLSPCIANTPYITHDLLQLHNITTIPALVHWDRDYFAHPPMTETVAESQAYEGLRKVVLVEMKRRRAVRNTVKQILELNDGAFRERIDVYDWRVLEACSRHDLISAEWKKFFLGATMFDEGRGRAMFVSNGVGCDW</sequence>
<evidence type="ECO:0000313" key="2">
    <source>
        <dbReference type="Proteomes" id="UP001281147"/>
    </source>
</evidence>
<reference evidence="1" key="1">
    <citation type="submission" date="2023-07" db="EMBL/GenBank/DDBJ databases">
        <title>Black Yeasts Isolated from many extreme environments.</title>
        <authorList>
            <person name="Coleine C."/>
            <person name="Stajich J.E."/>
            <person name="Selbmann L."/>
        </authorList>
    </citation>
    <scope>NUCLEOTIDE SEQUENCE</scope>
    <source>
        <strain evidence="1">CCFEE 5714</strain>
    </source>
</reference>
<name>A0ACC3NDD9_9PEZI</name>
<keyword evidence="2" id="KW-1185">Reference proteome</keyword>
<comment type="caution">
    <text evidence="1">The sequence shown here is derived from an EMBL/GenBank/DDBJ whole genome shotgun (WGS) entry which is preliminary data.</text>
</comment>